<name>A0A5B9NMC5_9CAUD</name>
<accession>A0A5B9NMC5</accession>
<reference evidence="1 2" key="1">
    <citation type="submission" date="2019-04" db="EMBL/GenBank/DDBJ databases">
        <authorList>
            <person name="Anderson K.J."/>
            <person name="Thurgood T.L."/>
            <person name="Sharma R."/>
            <person name="Arens D.K."/>
            <person name="Kruger J.L."/>
            <person name="Thompson D.W."/>
            <person name="Casjens S."/>
            <person name="Grose J.H."/>
        </authorList>
    </citation>
    <scope>NUCLEOTIDE SEQUENCE [LARGE SCALE GENOMIC DNA]</scope>
</reference>
<gene>
    <name evidence="1" type="ORF">KAALPHA_222</name>
</gene>
<dbReference type="InterPro" id="IPR021404">
    <property type="entry name" value="Phage_T4_Gp24.3"/>
</dbReference>
<keyword evidence="1" id="KW-0547">Nucleotide-binding</keyword>
<sequence length="80" mass="9359">MTPIEIHFKHENGMSFIEIAREAGIKPEEAALHYAKVEAARSRVKRREIIVYRKRLSNTDVESRHQQLVKHMRGFNESVS</sequence>
<dbReference type="Pfam" id="PF11242">
    <property type="entry name" value="DUF2774"/>
    <property type="match status" value="1"/>
</dbReference>
<dbReference type="EMBL" id="MN013084">
    <property type="protein sequence ID" value="QEG13240.1"/>
    <property type="molecule type" value="Genomic_DNA"/>
</dbReference>
<organism evidence="1 2">
    <name type="scientific">Klebsiella phage vB_KaeM_KaAlpha</name>
    <dbReference type="NCBI Taxonomy" id="2591367"/>
    <lineage>
        <taxon>Viruses</taxon>
        <taxon>Duplodnaviria</taxon>
        <taxon>Heunggongvirae</taxon>
        <taxon>Uroviricota</taxon>
        <taxon>Caudoviricetes</taxon>
        <taxon>Pantevenvirales</taxon>
        <taxon>Straboviridae</taxon>
        <taxon>Tevenvirinae</taxon>
        <taxon>Karamvirus</taxon>
        <taxon>Karamvirus pg7</taxon>
    </lineage>
</organism>
<evidence type="ECO:0000313" key="2">
    <source>
        <dbReference type="Proteomes" id="UP000325316"/>
    </source>
</evidence>
<dbReference type="Proteomes" id="UP000325316">
    <property type="component" value="Segment"/>
</dbReference>
<dbReference type="GO" id="GO:0004386">
    <property type="term" value="F:helicase activity"/>
    <property type="evidence" value="ECO:0007669"/>
    <property type="project" value="UniProtKB-KW"/>
</dbReference>
<keyword evidence="1" id="KW-0378">Hydrolase</keyword>
<keyword evidence="1" id="KW-0347">Helicase</keyword>
<protein>
    <submittedName>
        <fullName evidence="1">Putative DNA primase-helicase subunit</fullName>
    </submittedName>
</protein>
<evidence type="ECO:0000313" key="1">
    <source>
        <dbReference type="EMBL" id="QEG13240.1"/>
    </source>
</evidence>
<proteinExistence type="predicted"/>
<keyword evidence="1" id="KW-0067">ATP-binding</keyword>